<evidence type="ECO:0000259" key="7">
    <source>
        <dbReference type="Pfam" id="PF08281"/>
    </source>
</evidence>
<feature type="domain" description="RNA polymerase sigma-70 region 2" evidence="6">
    <location>
        <begin position="21"/>
        <end position="88"/>
    </location>
</feature>
<dbReference type="PANTHER" id="PTHR43133">
    <property type="entry name" value="RNA POLYMERASE ECF-TYPE SIGMA FACTO"/>
    <property type="match status" value="1"/>
</dbReference>
<dbReference type="InterPro" id="IPR007627">
    <property type="entry name" value="RNA_pol_sigma70_r2"/>
</dbReference>
<accession>A0A4Y8SAV1</accession>
<keyword evidence="3" id="KW-0731">Sigma factor</keyword>
<evidence type="ECO:0000259" key="6">
    <source>
        <dbReference type="Pfam" id="PF04542"/>
    </source>
</evidence>
<keyword evidence="4" id="KW-0238">DNA-binding</keyword>
<comment type="similarity">
    <text evidence="1">Belongs to the sigma-70 factor family. ECF subfamily.</text>
</comment>
<dbReference type="InterPro" id="IPR014284">
    <property type="entry name" value="RNA_pol_sigma-70_dom"/>
</dbReference>
<dbReference type="Proteomes" id="UP000297540">
    <property type="component" value="Unassembled WGS sequence"/>
</dbReference>
<keyword evidence="5" id="KW-0804">Transcription</keyword>
<dbReference type="NCBIfam" id="TIGR02937">
    <property type="entry name" value="sigma70-ECF"/>
    <property type="match status" value="1"/>
</dbReference>
<dbReference type="Gene3D" id="1.10.1740.10">
    <property type="match status" value="1"/>
</dbReference>
<evidence type="ECO:0000256" key="4">
    <source>
        <dbReference type="ARBA" id="ARBA00023125"/>
    </source>
</evidence>
<dbReference type="AlphaFoldDB" id="A0A4Y8SAV1"/>
<dbReference type="GO" id="GO:0003677">
    <property type="term" value="F:DNA binding"/>
    <property type="evidence" value="ECO:0007669"/>
    <property type="project" value="UniProtKB-KW"/>
</dbReference>
<sequence>MNENDLITALRHNNENAFRFLVDRYQKSVFNIALGFVQQKENAEEVTQEVFIKVFETIAGFKQDAKLSTWVYRIAVNQSLDFIRHTKRKKRFAIITSMFNKADELIHQPPDFCHPGVVLENKEQATVLFKAIAQLPQSQKTAFLLQKIDGCSQQKIAAIMQLTEGAVESHLFRAKATLKKLLINYYQA</sequence>
<evidence type="ECO:0000256" key="3">
    <source>
        <dbReference type="ARBA" id="ARBA00023082"/>
    </source>
</evidence>
<protein>
    <submittedName>
        <fullName evidence="8">RNA polymerase sigma factor</fullName>
    </submittedName>
</protein>
<dbReference type="Pfam" id="PF04542">
    <property type="entry name" value="Sigma70_r2"/>
    <property type="match status" value="1"/>
</dbReference>
<reference evidence="8 9" key="1">
    <citation type="journal article" date="2017" name="Int. J. Syst. Evol. Microbiol.">
        <title>Mucilaginibacterpsychrotolerans sp. nov., isolated from peatlands.</title>
        <authorList>
            <person name="Deng Y."/>
            <person name="Shen L."/>
            <person name="Xu B."/>
            <person name="Liu Y."/>
            <person name="Gu Z."/>
            <person name="Liu H."/>
            <person name="Zhou Y."/>
        </authorList>
    </citation>
    <scope>NUCLEOTIDE SEQUENCE [LARGE SCALE GENOMIC DNA]</scope>
    <source>
        <strain evidence="8 9">NH7-4</strain>
    </source>
</reference>
<dbReference type="CDD" id="cd06171">
    <property type="entry name" value="Sigma70_r4"/>
    <property type="match status" value="1"/>
</dbReference>
<dbReference type="Pfam" id="PF08281">
    <property type="entry name" value="Sigma70_r4_2"/>
    <property type="match status" value="1"/>
</dbReference>
<dbReference type="GO" id="GO:0016987">
    <property type="term" value="F:sigma factor activity"/>
    <property type="evidence" value="ECO:0007669"/>
    <property type="project" value="UniProtKB-KW"/>
</dbReference>
<dbReference type="InterPro" id="IPR013249">
    <property type="entry name" value="RNA_pol_sigma70_r4_t2"/>
</dbReference>
<evidence type="ECO:0000256" key="1">
    <source>
        <dbReference type="ARBA" id="ARBA00010641"/>
    </source>
</evidence>
<dbReference type="EMBL" id="SOZE01000019">
    <property type="protein sequence ID" value="TFF35750.1"/>
    <property type="molecule type" value="Genomic_DNA"/>
</dbReference>
<evidence type="ECO:0000313" key="8">
    <source>
        <dbReference type="EMBL" id="TFF35750.1"/>
    </source>
</evidence>
<dbReference type="Gene3D" id="1.10.10.10">
    <property type="entry name" value="Winged helix-like DNA-binding domain superfamily/Winged helix DNA-binding domain"/>
    <property type="match status" value="1"/>
</dbReference>
<dbReference type="InterPro" id="IPR013324">
    <property type="entry name" value="RNA_pol_sigma_r3/r4-like"/>
</dbReference>
<feature type="domain" description="RNA polymerase sigma factor 70 region 4 type 2" evidence="7">
    <location>
        <begin position="130"/>
        <end position="178"/>
    </location>
</feature>
<dbReference type="PANTHER" id="PTHR43133:SF8">
    <property type="entry name" value="RNA POLYMERASE SIGMA FACTOR HI_1459-RELATED"/>
    <property type="match status" value="1"/>
</dbReference>
<name>A0A4Y8SAV1_9SPHI</name>
<dbReference type="InterPro" id="IPR013325">
    <property type="entry name" value="RNA_pol_sigma_r2"/>
</dbReference>
<evidence type="ECO:0000256" key="5">
    <source>
        <dbReference type="ARBA" id="ARBA00023163"/>
    </source>
</evidence>
<evidence type="ECO:0000256" key="2">
    <source>
        <dbReference type="ARBA" id="ARBA00023015"/>
    </source>
</evidence>
<dbReference type="SUPFAM" id="SSF88659">
    <property type="entry name" value="Sigma3 and sigma4 domains of RNA polymerase sigma factors"/>
    <property type="match status" value="1"/>
</dbReference>
<dbReference type="SUPFAM" id="SSF88946">
    <property type="entry name" value="Sigma2 domain of RNA polymerase sigma factors"/>
    <property type="match status" value="1"/>
</dbReference>
<keyword evidence="9" id="KW-1185">Reference proteome</keyword>
<dbReference type="InterPro" id="IPR039425">
    <property type="entry name" value="RNA_pol_sigma-70-like"/>
</dbReference>
<dbReference type="OrthoDB" id="9780326at2"/>
<dbReference type="GO" id="GO:0006352">
    <property type="term" value="P:DNA-templated transcription initiation"/>
    <property type="evidence" value="ECO:0007669"/>
    <property type="project" value="InterPro"/>
</dbReference>
<keyword evidence="2" id="KW-0805">Transcription regulation</keyword>
<gene>
    <name evidence="8" type="ORF">E2R66_17670</name>
</gene>
<comment type="caution">
    <text evidence="8">The sequence shown here is derived from an EMBL/GenBank/DDBJ whole genome shotgun (WGS) entry which is preliminary data.</text>
</comment>
<dbReference type="RefSeq" id="WP_133232949.1">
    <property type="nucleotide sequence ID" value="NZ_SOZE01000019.1"/>
</dbReference>
<dbReference type="InterPro" id="IPR036388">
    <property type="entry name" value="WH-like_DNA-bd_sf"/>
</dbReference>
<proteinExistence type="inferred from homology"/>
<evidence type="ECO:0000313" key="9">
    <source>
        <dbReference type="Proteomes" id="UP000297540"/>
    </source>
</evidence>
<organism evidence="8 9">
    <name type="scientific">Mucilaginibacter psychrotolerans</name>
    <dbReference type="NCBI Taxonomy" id="1524096"/>
    <lineage>
        <taxon>Bacteria</taxon>
        <taxon>Pseudomonadati</taxon>
        <taxon>Bacteroidota</taxon>
        <taxon>Sphingobacteriia</taxon>
        <taxon>Sphingobacteriales</taxon>
        <taxon>Sphingobacteriaceae</taxon>
        <taxon>Mucilaginibacter</taxon>
    </lineage>
</organism>